<dbReference type="InterPro" id="IPR044861">
    <property type="entry name" value="IPNS-like_FE2OG_OXY"/>
</dbReference>
<dbReference type="Proteomes" id="UP000789901">
    <property type="component" value="Unassembled WGS sequence"/>
</dbReference>
<evidence type="ECO:0000313" key="4">
    <source>
        <dbReference type="Proteomes" id="UP000789901"/>
    </source>
</evidence>
<dbReference type="InterPro" id="IPR050231">
    <property type="entry name" value="Iron_ascorbate_oxido_reductase"/>
</dbReference>
<gene>
    <name evidence="3" type="ORF">GMARGA_LOCUS15925</name>
</gene>
<dbReference type="EMBL" id="CAJVQB010011253">
    <property type="protein sequence ID" value="CAG8746386.1"/>
    <property type="molecule type" value="Genomic_DNA"/>
</dbReference>
<evidence type="ECO:0000259" key="2">
    <source>
        <dbReference type="PROSITE" id="PS51471"/>
    </source>
</evidence>
<sequence>MEFQPIDLPIIDFSPLEDNNLDQSKELKKIANNIDVACKRFGVFYVTTSSFQLHDQNHIFESSRQFFSLPEEKKNTIPIKSGGFTRGYIGLGNESGSHRFEVKEAFSYGYEWDPNEQPTNSLQGRNEWGNLQKILGEQWRNTLNKYYDKMVAISELVVKSLEIALGVELKSHCVGGETISIMRLFKYYPYNNEISAGSDKSENIGSSPHTDWGFLTLVLQQENIQGLQLFYDGQWWDIPSKPATIVVNCGDYLSLLTRGQYISPLHRVISDGTNERYSTVFFYYPAYESKIPMIAQCSNELSIFKDQTDKSDTHDENDKEKLLDVCFGESNSIKNSWTNIQGKHCLPEKHAYEMLVFEYAAMEIRITIV</sequence>
<feature type="domain" description="Fe2OG dioxygenase" evidence="2">
    <location>
        <begin position="178"/>
        <end position="285"/>
    </location>
</feature>
<dbReference type="Pfam" id="PF14226">
    <property type="entry name" value="DIOX_N"/>
    <property type="match status" value="1"/>
</dbReference>
<comment type="similarity">
    <text evidence="1">Belongs to the iron/ascorbate-dependent oxidoreductase family.</text>
</comment>
<dbReference type="PANTHER" id="PTHR47990">
    <property type="entry name" value="2-OXOGLUTARATE (2OG) AND FE(II)-DEPENDENT OXYGENASE SUPERFAMILY PROTEIN-RELATED"/>
    <property type="match status" value="1"/>
</dbReference>
<accession>A0ABN7V9M2</accession>
<dbReference type="PRINTS" id="PR00682">
    <property type="entry name" value="IPNSYNTHASE"/>
</dbReference>
<dbReference type="InterPro" id="IPR026992">
    <property type="entry name" value="DIOX_N"/>
</dbReference>
<keyword evidence="4" id="KW-1185">Reference proteome</keyword>
<keyword evidence="1" id="KW-0560">Oxidoreductase</keyword>
<dbReference type="Pfam" id="PF03171">
    <property type="entry name" value="2OG-FeII_Oxy"/>
    <property type="match status" value="1"/>
</dbReference>
<keyword evidence="1" id="KW-0479">Metal-binding</keyword>
<proteinExistence type="inferred from homology"/>
<comment type="caution">
    <text evidence="3">The sequence shown here is derived from an EMBL/GenBank/DDBJ whole genome shotgun (WGS) entry which is preliminary data.</text>
</comment>
<name>A0ABN7V9M2_GIGMA</name>
<protein>
    <submittedName>
        <fullName evidence="3">7762_t:CDS:1</fullName>
    </submittedName>
</protein>
<dbReference type="SUPFAM" id="SSF51197">
    <property type="entry name" value="Clavaminate synthase-like"/>
    <property type="match status" value="1"/>
</dbReference>
<dbReference type="PROSITE" id="PS51471">
    <property type="entry name" value="FE2OG_OXY"/>
    <property type="match status" value="1"/>
</dbReference>
<evidence type="ECO:0000313" key="3">
    <source>
        <dbReference type="EMBL" id="CAG8746386.1"/>
    </source>
</evidence>
<organism evidence="3 4">
    <name type="scientific">Gigaspora margarita</name>
    <dbReference type="NCBI Taxonomy" id="4874"/>
    <lineage>
        <taxon>Eukaryota</taxon>
        <taxon>Fungi</taxon>
        <taxon>Fungi incertae sedis</taxon>
        <taxon>Mucoromycota</taxon>
        <taxon>Glomeromycotina</taxon>
        <taxon>Glomeromycetes</taxon>
        <taxon>Diversisporales</taxon>
        <taxon>Gigasporaceae</taxon>
        <taxon>Gigaspora</taxon>
    </lineage>
</organism>
<keyword evidence="1" id="KW-0408">Iron</keyword>
<reference evidence="3 4" key="1">
    <citation type="submission" date="2021-06" db="EMBL/GenBank/DDBJ databases">
        <authorList>
            <person name="Kallberg Y."/>
            <person name="Tangrot J."/>
            <person name="Rosling A."/>
        </authorList>
    </citation>
    <scope>NUCLEOTIDE SEQUENCE [LARGE SCALE GENOMIC DNA]</scope>
    <source>
        <strain evidence="3 4">120-4 pot B 10/14</strain>
    </source>
</reference>
<dbReference type="Gene3D" id="2.60.120.330">
    <property type="entry name" value="B-lactam Antibiotic, Isopenicillin N Synthase, Chain"/>
    <property type="match status" value="1"/>
</dbReference>
<dbReference type="InterPro" id="IPR027443">
    <property type="entry name" value="IPNS-like_sf"/>
</dbReference>
<evidence type="ECO:0000256" key="1">
    <source>
        <dbReference type="RuleBase" id="RU003682"/>
    </source>
</evidence>
<dbReference type="InterPro" id="IPR005123">
    <property type="entry name" value="Oxoglu/Fe-dep_dioxygenase_dom"/>
</dbReference>